<evidence type="ECO:0000256" key="6">
    <source>
        <dbReference type="ARBA" id="ARBA00022777"/>
    </source>
</evidence>
<dbReference type="PANTHER" id="PTHR24421">
    <property type="entry name" value="NITRATE/NITRITE SENSOR PROTEIN NARX-RELATED"/>
    <property type="match status" value="1"/>
</dbReference>
<keyword evidence="9" id="KW-0472">Membrane</keyword>
<dbReference type="InterPro" id="IPR011712">
    <property type="entry name" value="Sig_transdc_His_kin_sub3_dim/P"/>
</dbReference>
<keyword evidence="12" id="KW-1185">Reference proteome</keyword>
<keyword evidence="5" id="KW-0547">Nucleotide-binding</keyword>
<dbReference type="GO" id="GO:0016020">
    <property type="term" value="C:membrane"/>
    <property type="evidence" value="ECO:0007669"/>
    <property type="project" value="InterPro"/>
</dbReference>
<evidence type="ECO:0000256" key="2">
    <source>
        <dbReference type="ARBA" id="ARBA00012438"/>
    </source>
</evidence>
<dbReference type="CDD" id="cd16917">
    <property type="entry name" value="HATPase_UhpB-NarQ-NarX-like"/>
    <property type="match status" value="1"/>
</dbReference>
<dbReference type="GO" id="GO:0046983">
    <property type="term" value="F:protein dimerization activity"/>
    <property type="evidence" value="ECO:0007669"/>
    <property type="project" value="InterPro"/>
</dbReference>
<gene>
    <name evidence="11" type="ORF">D0Z08_09425</name>
</gene>
<evidence type="ECO:0000259" key="10">
    <source>
        <dbReference type="Pfam" id="PF07730"/>
    </source>
</evidence>
<feature type="transmembrane region" description="Helical" evidence="9">
    <location>
        <begin position="80"/>
        <end position="113"/>
    </location>
</feature>
<dbReference type="GO" id="GO:0000155">
    <property type="term" value="F:phosphorelay sensor kinase activity"/>
    <property type="evidence" value="ECO:0007669"/>
    <property type="project" value="InterPro"/>
</dbReference>
<evidence type="ECO:0000313" key="12">
    <source>
        <dbReference type="Proteomes" id="UP000283644"/>
    </source>
</evidence>
<feature type="transmembrane region" description="Helical" evidence="9">
    <location>
        <begin position="125"/>
        <end position="142"/>
    </location>
</feature>
<feature type="transmembrane region" description="Helical" evidence="9">
    <location>
        <begin position="56"/>
        <end position="73"/>
    </location>
</feature>
<dbReference type="Gene3D" id="1.20.5.1930">
    <property type="match status" value="1"/>
</dbReference>
<dbReference type="PANTHER" id="PTHR24421:SF10">
    <property type="entry name" value="NITRATE_NITRITE SENSOR PROTEIN NARQ"/>
    <property type="match status" value="1"/>
</dbReference>
<keyword evidence="8" id="KW-0902">Two-component regulatory system</keyword>
<dbReference type="InterPro" id="IPR050482">
    <property type="entry name" value="Sensor_HK_TwoCompSys"/>
</dbReference>
<comment type="catalytic activity">
    <reaction evidence="1">
        <text>ATP + protein L-histidine = ADP + protein N-phospho-L-histidine.</text>
        <dbReference type="EC" id="2.7.13.3"/>
    </reaction>
</comment>
<dbReference type="InterPro" id="IPR036890">
    <property type="entry name" value="HATPase_C_sf"/>
</dbReference>
<keyword evidence="9" id="KW-1133">Transmembrane helix</keyword>
<keyword evidence="9" id="KW-0812">Transmembrane</keyword>
<evidence type="ECO:0000256" key="7">
    <source>
        <dbReference type="ARBA" id="ARBA00022840"/>
    </source>
</evidence>
<dbReference type="Proteomes" id="UP000283644">
    <property type="component" value="Unassembled WGS sequence"/>
</dbReference>
<dbReference type="Pfam" id="PF07730">
    <property type="entry name" value="HisKA_3"/>
    <property type="match status" value="1"/>
</dbReference>
<dbReference type="Gene3D" id="3.30.565.10">
    <property type="entry name" value="Histidine kinase-like ATPase, C-terminal domain"/>
    <property type="match status" value="1"/>
</dbReference>
<keyword evidence="7" id="KW-0067">ATP-binding</keyword>
<reference evidence="11 12" key="1">
    <citation type="submission" date="2018-09" db="EMBL/GenBank/DDBJ databases">
        <title>Genome sequencing of Nocardioides immobilis CCTCC AB 2017083 for comparison to Nocardioides silvaticus.</title>
        <authorList>
            <person name="Li C."/>
            <person name="Wang G."/>
        </authorList>
    </citation>
    <scope>NUCLEOTIDE SEQUENCE [LARGE SCALE GENOMIC DNA]</scope>
    <source>
        <strain evidence="11 12">CCTCC AB 2017083</strain>
    </source>
</reference>
<feature type="transmembrane region" description="Helical" evidence="9">
    <location>
        <begin position="6"/>
        <end position="26"/>
    </location>
</feature>
<evidence type="ECO:0000256" key="4">
    <source>
        <dbReference type="ARBA" id="ARBA00022679"/>
    </source>
</evidence>
<sequence length="361" mass="37361">MVMTDRPARVIAPVMLALFAAVGALMGDRALPLGLTVTAAIAGLAALVAWRGLVSWPLAIALLATAAGLVVLGHGNSANLAWMGFCVIAGWVALTSALPVTVVTGGALGLGIAAEWLQQRDEPGWTAWVVGTAFTLVACVFAHRLRETVVQLEAAQHQLAERSRAEERSRIAGEVHDVIGHALTVSLLHISSARLALDEDPDEARQALEEAERLARTSLEEVRATVGLMRTDASGETAPMPGAADIPALVESFRRAGVEVDLDLDGGLTTLGPARGLAAYRIVQEALTNATKHAPGEPVTVAGGDSGGVVTIVVRNGGVPRPGAGAGMGIRGMQERASAVGGELVAGPHDEGWTVRARMPR</sequence>
<evidence type="ECO:0000256" key="5">
    <source>
        <dbReference type="ARBA" id="ARBA00022741"/>
    </source>
</evidence>
<organism evidence="11 12">
    <name type="scientific">Nocardioides immobilis</name>
    <dbReference type="NCBI Taxonomy" id="2049295"/>
    <lineage>
        <taxon>Bacteria</taxon>
        <taxon>Bacillati</taxon>
        <taxon>Actinomycetota</taxon>
        <taxon>Actinomycetes</taxon>
        <taxon>Propionibacteriales</taxon>
        <taxon>Nocardioidaceae</taxon>
        <taxon>Nocardioides</taxon>
    </lineage>
</organism>
<dbReference type="SUPFAM" id="SSF55874">
    <property type="entry name" value="ATPase domain of HSP90 chaperone/DNA topoisomerase II/histidine kinase"/>
    <property type="match status" value="1"/>
</dbReference>
<dbReference type="EC" id="2.7.13.3" evidence="2"/>
<keyword evidence="3" id="KW-0597">Phosphoprotein</keyword>
<dbReference type="AlphaFoldDB" id="A0A417Y4D2"/>
<evidence type="ECO:0000256" key="3">
    <source>
        <dbReference type="ARBA" id="ARBA00022553"/>
    </source>
</evidence>
<evidence type="ECO:0000313" key="11">
    <source>
        <dbReference type="EMBL" id="RHW27364.1"/>
    </source>
</evidence>
<comment type="caution">
    <text evidence="11">The sequence shown here is derived from an EMBL/GenBank/DDBJ whole genome shotgun (WGS) entry which is preliminary data.</text>
</comment>
<keyword evidence="4" id="KW-0808">Transferase</keyword>
<feature type="domain" description="Signal transduction histidine kinase subgroup 3 dimerisation and phosphoacceptor" evidence="10">
    <location>
        <begin position="167"/>
        <end position="232"/>
    </location>
</feature>
<feature type="transmembrane region" description="Helical" evidence="9">
    <location>
        <begin position="33"/>
        <end position="50"/>
    </location>
</feature>
<proteinExistence type="predicted"/>
<name>A0A417Y4D2_9ACTN</name>
<accession>A0A417Y4D2</accession>
<evidence type="ECO:0000256" key="8">
    <source>
        <dbReference type="ARBA" id="ARBA00023012"/>
    </source>
</evidence>
<protein>
    <recommendedName>
        <fullName evidence="2">histidine kinase</fullName>
        <ecNumber evidence="2">2.7.13.3</ecNumber>
    </recommendedName>
</protein>
<evidence type="ECO:0000256" key="1">
    <source>
        <dbReference type="ARBA" id="ARBA00000085"/>
    </source>
</evidence>
<evidence type="ECO:0000256" key="9">
    <source>
        <dbReference type="SAM" id="Phobius"/>
    </source>
</evidence>
<dbReference type="EMBL" id="QXGH01000013">
    <property type="protein sequence ID" value="RHW27364.1"/>
    <property type="molecule type" value="Genomic_DNA"/>
</dbReference>
<keyword evidence="6 11" id="KW-0418">Kinase</keyword>
<dbReference type="GO" id="GO:0005524">
    <property type="term" value="F:ATP binding"/>
    <property type="evidence" value="ECO:0007669"/>
    <property type="project" value="UniProtKB-KW"/>
</dbReference>